<name>A0A5B6WU41_9ROSI</name>
<proteinExistence type="predicted"/>
<reference evidence="2" key="1">
    <citation type="journal article" date="2019" name="Plant Biotechnol. J.">
        <title>Genome sequencing of the Australian wild diploid species Gossypium australe highlights disease resistance and delayed gland morphogenesis.</title>
        <authorList>
            <person name="Cai Y."/>
            <person name="Cai X."/>
            <person name="Wang Q."/>
            <person name="Wang P."/>
            <person name="Zhang Y."/>
            <person name="Cai C."/>
            <person name="Xu Y."/>
            <person name="Wang K."/>
            <person name="Zhou Z."/>
            <person name="Wang C."/>
            <person name="Geng S."/>
            <person name="Li B."/>
            <person name="Dong Q."/>
            <person name="Hou Y."/>
            <person name="Wang H."/>
            <person name="Ai P."/>
            <person name="Liu Z."/>
            <person name="Yi F."/>
            <person name="Sun M."/>
            <person name="An G."/>
            <person name="Cheng J."/>
            <person name="Zhang Y."/>
            <person name="Shi Q."/>
            <person name="Xie Y."/>
            <person name="Shi X."/>
            <person name="Chang Y."/>
            <person name="Huang F."/>
            <person name="Chen Y."/>
            <person name="Hong S."/>
            <person name="Mi L."/>
            <person name="Sun Q."/>
            <person name="Zhang L."/>
            <person name="Zhou B."/>
            <person name="Peng R."/>
            <person name="Zhang X."/>
            <person name="Liu F."/>
        </authorList>
    </citation>
    <scope>NUCLEOTIDE SEQUENCE [LARGE SCALE GENOMIC DNA]</scope>
    <source>
        <strain evidence="2">cv. PA1801</strain>
    </source>
</reference>
<dbReference type="AlphaFoldDB" id="A0A5B6WU41"/>
<dbReference type="EMBL" id="SMMG02000002">
    <property type="protein sequence ID" value="KAA3485023.1"/>
    <property type="molecule type" value="Genomic_DNA"/>
</dbReference>
<keyword evidence="1" id="KW-0808">Transferase</keyword>
<evidence type="ECO:0000313" key="2">
    <source>
        <dbReference type="Proteomes" id="UP000325315"/>
    </source>
</evidence>
<keyword evidence="2" id="KW-1185">Reference proteome</keyword>
<comment type="caution">
    <text evidence="1">The sequence shown here is derived from an EMBL/GenBank/DDBJ whole genome shotgun (WGS) entry which is preliminary data.</text>
</comment>
<dbReference type="Proteomes" id="UP000325315">
    <property type="component" value="Unassembled WGS sequence"/>
</dbReference>
<keyword evidence="1" id="KW-0418">Kinase</keyword>
<evidence type="ECO:0000313" key="1">
    <source>
        <dbReference type="EMBL" id="KAA3485023.1"/>
    </source>
</evidence>
<keyword evidence="1" id="KW-0675">Receptor</keyword>
<gene>
    <name evidence="1" type="ORF">EPI10_007066</name>
</gene>
<dbReference type="OrthoDB" id="1001427at2759"/>
<protein>
    <submittedName>
        <fullName evidence="1">Wall-associated receptor kinase 2-like</fullName>
    </submittedName>
</protein>
<dbReference type="GO" id="GO:0016301">
    <property type="term" value="F:kinase activity"/>
    <property type="evidence" value="ECO:0007669"/>
    <property type="project" value="UniProtKB-KW"/>
</dbReference>
<sequence length="230" mass="26024">MNYKYGGLMFILEKEKIAGDDNYIIHPIIYTDVSLTMRKIPDDASKAQYLDLWPRTRSTLVAKDSAYNFSNSDLGGYDLKEIQFPIILDWTIGNLSCSEAKEDMSSFACKENSKCIESENSSGYICKCCDGYDGNPYLTNGCQVSGQLQLCKFGGFEGDDWKNGTGCNRPIHKRSPVNIALGRQIFDNTLIAYEILHSLKTTKHCKQGNFALKLHMSKAYDRVEWVFWLG</sequence>
<dbReference type="PANTHER" id="PTHR33491">
    <property type="entry name" value="OSJNBA0016N04.9 PROTEIN"/>
    <property type="match status" value="1"/>
</dbReference>
<organism evidence="1 2">
    <name type="scientific">Gossypium australe</name>
    <dbReference type="NCBI Taxonomy" id="47621"/>
    <lineage>
        <taxon>Eukaryota</taxon>
        <taxon>Viridiplantae</taxon>
        <taxon>Streptophyta</taxon>
        <taxon>Embryophyta</taxon>
        <taxon>Tracheophyta</taxon>
        <taxon>Spermatophyta</taxon>
        <taxon>Magnoliopsida</taxon>
        <taxon>eudicotyledons</taxon>
        <taxon>Gunneridae</taxon>
        <taxon>Pentapetalae</taxon>
        <taxon>rosids</taxon>
        <taxon>malvids</taxon>
        <taxon>Malvales</taxon>
        <taxon>Malvaceae</taxon>
        <taxon>Malvoideae</taxon>
        <taxon>Gossypium</taxon>
    </lineage>
</organism>
<accession>A0A5B6WU41</accession>